<dbReference type="AlphaFoldDB" id="A0AA35RT72"/>
<protein>
    <submittedName>
        <fullName evidence="2">Uncharacterized protein</fullName>
    </submittedName>
</protein>
<name>A0AA35RT72_GEOBA</name>
<keyword evidence="3" id="KW-1185">Reference proteome</keyword>
<sequence>HTHTRSLTSSDHRRAVRPKLRQKASSAHLRLLRDREDVTTEMLTPSSDNSGLDSNSFSTYMAKKNLAPSAVAGLSIKLDFTTVKLRKTGISDKMLMEKSTDISKDLPNFAVGAEYDTKHTTILLQIKGTFSISTYVLLACTYFRSLFVILSNPRIVHY</sequence>
<evidence type="ECO:0000313" key="2">
    <source>
        <dbReference type="EMBL" id="CAI8017265.1"/>
    </source>
</evidence>
<evidence type="ECO:0000313" key="3">
    <source>
        <dbReference type="Proteomes" id="UP001174909"/>
    </source>
</evidence>
<reference evidence="2" key="1">
    <citation type="submission" date="2023-03" db="EMBL/GenBank/DDBJ databases">
        <authorList>
            <person name="Steffen K."/>
            <person name="Cardenas P."/>
        </authorList>
    </citation>
    <scope>NUCLEOTIDE SEQUENCE</scope>
</reference>
<feature type="non-terminal residue" evidence="2">
    <location>
        <position position="158"/>
    </location>
</feature>
<comment type="caution">
    <text evidence="2">The sequence shown here is derived from an EMBL/GenBank/DDBJ whole genome shotgun (WGS) entry which is preliminary data.</text>
</comment>
<evidence type="ECO:0000256" key="1">
    <source>
        <dbReference type="SAM" id="MobiDB-lite"/>
    </source>
</evidence>
<organism evidence="2 3">
    <name type="scientific">Geodia barretti</name>
    <name type="common">Barrett's horny sponge</name>
    <dbReference type="NCBI Taxonomy" id="519541"/>
    <lineage>
        <taxon>Eukaryota</taxon>
        <taxon>Metazoa</taxon>
        <taxon>Porifera</taxon>
        <taxon>Demospongiae</taxon>
        <taxon>Heteroscleromorpha</taxon>
        <taxon>Tetractinellida</taxon>
        <taxon>Astrophorina</taxon>
        <taxon>Geodiidae</taxon>
        <taxon>Geodia</taxon>
    </lineage>
</organism>
<feature type="region of interest" description="Disordered" evidence="1">
    <location>
        <begin position="1"/>
        <end position="28"/>
    </location>
</feature>
<gene>
    <name evidence="2" type="ORF">GBAR_LOCUS10511</name>
</gene>
<dbReference type="Proteomes" id="UP001174909">
    <property type="component" value="Unassembled WGS sequence"/>
</dbReference>
<proteinExistence type="predicted"/>
<dbReference type="EMBL" id="CASHTH010001611">
    <property type="protein sequence ID" value="CAI8017265.1"/>
    <property type="molecule type" value="Genomic_DNA"/>
</dbReference>
<accession>A0AA35RT72</accession>